<dbReference type="Pfam" id="PF16745">
    <property type="entry name" value="RsgA_N"/>
    <property type="match status" value="1"/>
</dbReference>
<dbReference type="Pfam" id="PF03193">
    <property type="entry name" value="RsgA_GTPase"/>
    <property type="match status" value="1"/>
</dbReference>
<dbReference type="SUPFAM" id="SSF50249">
    <property type="entry name" value="Nucleic acid-binding proteins"/>
    <property type="match status" value="1"/>
</dbReference>
<protein>
    <recommendedName>
        <fullName evidence="10">Small ribosomal subunit biogenesis GTPase RsgA</fullName>
        <ecNumber evidence="10">3.6.1.-</ecNumber>
    </recommendedName>
</protein>
<dbReference type="NCBIfam" id="TIGR00157">
    <property type="entry name" value="ribosome small subunit-dependent GTPase A"/>
    <property type="match status" value="1"/>
</dbReference>
<evidence type="ECO:0000313" key="13">
    <source>
        <dbReference type="EMBL" id="MFD2966618.1"/>
    </source>
</evidence>
<dbReference type="CDD" id="cd01854">
    <property type="entry name" value="YjeQ_EngC"/>
    <property type="match status" value="1"/>
</dbReference>
<evidence type="ECO:0000256" key="9">
    <source>
        <dbReference type="ARBA" id="ARBA00023134"/>
    </source>
</evidence>
<evidence type="ECO:0000313" key="14">
    <source>
        <dbReference type="Proteomes" id="UP001597525"/>
    </source>
</evidence>
<dbReference type="PANTHER" id="PTHR32120">
    <property type="entry name" value="SMALL RIBOSOMAL SUBUNIT BIOGENESIS GTPASE RSGA"/>
    <property type="match status" value="1"/>
</dbReference>
<dbReference type="InterPro" id="IPR010914">
    <property type="entry name" value="RsgA_GTPase_dom"/>
</dbReference>
<feature type="binding site" evidence="10">
    <location>
        <begin position="181"/>
        <end position="189"/>
    </location>
    <ligand>
        <name>GTP</name>
        <dbReference type="ChEBI" id="CHEBI:37565"/>
    </ligand>
</feature>
<dbReference type="EC" id="3.6.1.-" evidence="10"/>
<feature type="binding site" evidence="10">
    <location>
        <position position="268"/>
    </location>
    <ligand>
        <name>Zn(2+)</name>
        <dbReference type="ChEBI" id="CHEBI:29105"/>
    </ligand>
</feature>
<evidence type="ECO:0000256" key="10">
    <source>
        <dbReference type="HAMAP-Rule" id="MF_01820"/>
    </source>
</evidence>
<feature type="binding site" evidence="10">
    <location>
        <begin position="127"/>
        <end position="130"/>
    </location>
    <ligand>
        <name>GTP</name>
        <dbReference type="ChEBI" id="CHEBI:37565"/>
    </ligand>
</feature>
<dbReference type="Gene3D" id="3.40.50.300">
    <property type="entry name" value="P-loop containing nucleotide triphosphate hydrolases"/>
    <property type="match status" value="1"/>
</dbReference>
<dbReference type="Gene3D" id="2.40.50.140">
    <property type="entry name" value="Nucleic acid-binding proteins"/>
    <property type="match status" value="1"/>
</dbReference>
<comment type="cofactor">
    <cofactor evidence="10">
        <name>Zn(2+)</name>
        <dbReference type="ChEBI" id="CHEBI:29105"/>
    </cofactor>
    <text evidence="10">Binds 1 zinc ion per subunit.</text>
</comment>
<dbReference type="RefSeq" id="WP_320182321.1">
    <property type="nucleotide sequence ID" value="NZ_CP138332.1"/>
</dbReference>
<dbReference type="InterPro" id="IPR031944">
    <property type="entry name" value="RsgA_N"/>
</dbReference>
<organism evidence="13 14">
    <name type="scientific">Sphingobacterium bambusae</name>
    <dbReference type="NCBI Taxonomy" id="662858"/>
    <lineage>
        <taxon>Bacteria</taxon>
        <taxon>Pseudomonadati</taxon>
        <taxon>Bacteroidota</taxon>
        <taxon>Sphingobacteriia</taxon>
        <taxon>Sphingobacteriales</taxon>
        <taxon>Sphingobacteriaceae</taxon>
        <taxon>Sphingobacterium</taxon>
    </lineage>
</organism>
<dbReference type="PANTHER" id="PTHR32120:SF11">
    <property type="entry name" value="SMALL RIBOSOMAL SUBUNIT BIOGENESIS GTPASE RSGA 1, MITOCHONDRIAL-RELATED"/>
    <property type="match status" value="1"/>
</dbReference>
<dbReference type="PROSITE" id="PS51721">
    <property type="entry name" value="G_CP"/>
    <property type="match status" value="1"/>
</dbReference>
<gene>
    <name evidence="10 13" type="primary">rsgA</name>
    <name evidence="13" type="ORF">ACFS7Y_04430</name>
</gene>
<evidence type="ECO:0000256" key="2">
    <source>
        <dbReference type="ARBA" id="ARBA00022517"/>
    </source>
</evidence>
<evidence type="ECO:0000259" key="11">
    <source>
        <dbReference type="PROSITE" id="PS50936"/>
    </source>
</evidence>
<dbReference type="Gene3D" id="1.10.40.50">
    <property type="entry name" value="Probable gtpase engc, domain 3"/>
    <property type="match status" value="1"/>
</dbReference>
<comment type="subcellular location">
    <subcellularLocation>
        <location evidence="10">Cytoplasm</location>
    </subcellularLocation>
</comment>
<dbReference type="Proteomes" id="UP001597525">
    <property type="component" value="Unassembled WGS sequence"/>
</dbReference>
<comment type="similarity">
    <text evidence="10">Belongs to the TRAFAC class YlqF/YawG GTPase family. RsgA subfamily.</text>
</comment>
<feature type="binding site" evidence="10">
    <location>
        <position position="270"/>
    </location>
    <ligand>
        <name>Zn(2+)</name>
        <dbReference type="ChEBI" id="CHEBI:29105"/>
    </ligand>
</feature>
<dbReference type="InterPro" id="IPR027417">
    <property type="entry name" value="P-loop_NTPase"/>
</dbReference>
<dbReference type="EMBL" id="JBHUPB010000004">
    <property type="protein sequence ID" value="MFD2966618.1"/>
    <property type="molecule type" value="Genomic_DNA"/>
</dbReference>
<reference evidence="14" key="1">
    <citation type="journal article" date="2019" name="Int. J. Syst. Evol. Microbiol.">
        <title>The Global Catalogue of Microorganisms (GCM) 10K type strain sequencing project: providing services to taxonomists for standard genome sequencing and annotation.</title>
        <authorList>
            <consortium name="The Broad Institute Genomics Platform"/>
            <consortium name="The Broad Institute Genome Sequencing Center for Infectious Disease"/>
            <person name="Wu L."/>
            <person name="Ma J."/>
        </authorList>
    </citation>
    <scope>NUCLEOTIDE SEQUENCE [LARGE SCALE GENOMIC DNA]</scope>
    <source>
        <strain evidence="14">KCTC 22814</strain>
    </source>
</reference>
<keyword evidence="5 10" id="KW-0547">Nucleotide-binding</keyword>
<feature type="domain" description="EngC GTPase" evidence="11">
    <location>
        <begin position="87"/>
        <end position="237"/>
    </location>
</feature>
<dbReference type="InterPro" id="IPR012340">
    <property type="entry name" value="NA-bd_OB-fold"/>
</dbReference>
<evidence type="ECO:0000256" key="5">
    <source>
        <dbReference type="ARBA" id="ARBA00022741"/>
    </source>
</evidence>
<feature type="binding site" evidence="10">
    <location>
        <position position="276"/>
    </location>
    <ligand>
        <name>Zn(2+)</name>
        <dbReference type="ChEBI" id="CHEBI:29105"/>
    </ligand>
</feature>
<proteinExistence type="inferred from homology"/>
<dbReference type="SUPFAM" id="SSF52540">
    <property type="entry name" value="P-loop containing nucleoside triphosphate hydrolases"/>
    <property type="match status" value="1"/>
</dbReference>
<keyword evidence="14" id="KW-1185">Reference proteome</keyword>
<keyword evidence="6 10" id="KW-0378">Hydrolase</keyword>
<comment type="function">
    <text evidence="10">One of several proteins that assist in the late maturation steps of the functional core of the 30S ribosomal subunit. Helps release RbfA from mature subunits. May play a role in the assembly of ribosomal proteins into the subunit. Circularly permuted GTPase that catalyzes slow GTP hydrolysis, GTPase activity is stimulated by the 30S ribosomal subunit.</text>
</comment>
<name>A0ABW6BDI9_9SPHI</name>
<accession>A0ABW6BDI9</accession>
<dbReference type="CDD" id="cd04466">
    <property type="entry name" value="S1_YloQ_GTPase"/>
    <property type="match status" value="1"/>
</dbReference>
<comment type="caution">
    <text evidence="13">The sequence shown here is derived from an EMBL/GenBank/DDBJ whole genome shotgun (WGS) entry which is preliminary data.</text>
</comment>
<sequence length="306" mass="34343">MRGLVTKSTGSWYLVQGEDGMRVECRIKGKFRTKGIKTTNPIAVGDWVHYELEPDQESAIITELEPRKNYIIRRSVNLSKQTQIIGANLDQAMLVVTLASPPTSLGFIDRFLVTAEAYGIPAMLIFNKLDLFSEEGLEILDDYMAIYEQIGYPCLAVSAQEGTHVDEIRKTLKDKITLVSGHSGVGKSTLINSIEPAVALRTGKISDWSDKGKHTTTFAEMIDLSFGGKLIDTPGIRELGIVDIEKNELSHFFPEMRARLNQCRFHNCRHINEPGCVILEAVEDGEIETSRYESYLSIYHNQDTRN</sequence>
<keyword evidence="7 10" id="KW-0862">Zinc</keyword>
<evidence type="ECO:0000256" key="6">
    <source>
        <dbReference type="ARBA" id="ARBA00022801"/>
    </source>
</evidence>
<evidence type="ECO:0000256" key="3">
    <source>
        <dbReference type="ARBA" id="ARBA00022723"/>
    </source>
</evidence>
<evidence type="ECO:0000259" key="12">
    <source>
        <dbReference type="PROSITE" id="PS51721"/>
    </source>
</evidence>
<feature type="domain" description="CP-type G" evidence="12">
    <location>
        <begin position="78"/>
        <end position="239"/>
    </location>
</feature>
<keyword evidence="4 10" id="KW-0699">rRNA-binding</keyword>
<keyword evidence="9 10" id="KW-0342">GTP-binding</keyword>
<evidence type="ECO:0000256" key="8">
    <source>
        <dbReference type="ARBA" id="ARBA00022884"/>
    </source>
</evidence>
<keyword evidence="8 10" id="KW-0694">RNA-binding</keyword>
<keyword evidence="2 10" id="KW-0690">Ribosome biogenesis</keyword>
<dbReference type="InterPro" id="IPR030378">
    <property type="entry name" value="G_CP_dom"/>
</dbReference>
<dbReference type="PROSITE" id="PS50936">
    <property type="entry name" value="ENGC_GTPASE"/>
    <property type="match status" value="1"/>
</dbReference>
<dbReference type="HAMAP" id="MF_01820">
    <property type="entry name" value="GTPase_RsgA"/>
    <property type="match status" value="1"/>
</dbReference>
<keyword evidence="1 10" id="KW-0963">Cytoplasm</keyword>
<keyword evidence="3 10" id="KW-0479">Metal-binding</keyword>
<feature type="binding site" evidence="10">
    <location>
        <position position="263"/>
    </location>
    <ligand>
        <name>Zn(2+)</name>
        <dbReference type="ChEBI" id="CHEBI:29105"/>
    </ligand>
</feature>
<comment type="subunit">
    <text evidence="10">Monomer. Associates with 30S ribosomal subunit, binds 16S rRNA.</text>
</comment>
<evidence type="ECO:0000256" key="1">
    <source>
        <dbReference type="ARBA" id="ARBA00022490"/>
    </source>
</evidence>
<evidence type="ECO:0000256" key="4">
    <source>
        <dbReference type="ARBA" id="ARBA00022730"/>
    </source>
</evidence>
<dbReference type="InterPro" id="IPR004881">
    <property type="entry name" value="Ribosome_biogen_GTPase_RsgA"/>
</dbReference>
<evidence type="ECO:0000256" key="7">
    <source>
        <dbReference type="ARBA" id="ARBA00022833"/>
    </source>
</evidence>